<gene>
    <name evidence="2" type="ORF">NDU88_000744</name>
</gene>
<sequence length="331" mass="35773">MLANVSGAIHTRLTISTDALQLELPATSRAKSGTESRFSYPCDERDGVGNPSGRIPEPIQGRQDDADAIGVTGNPDIRVPKGMKRDEGLRAARIPGKEDAGGDAERDGEGNQEEEERTPTEKPKTFSVRDTTTNGEATEGRKLRHVPGGTWLNQLELPATSRAKSGTESRFSYPCDERDGVGNPSGRIPEPLQGRQDDVDAIGVTGNPDIRVPKGMKRDEGLRVTRVPGKEDAGGDVERGGEGNQEEEERTPTEKPKTFSVKDTTTNGEATEGRELRHVPGGTWLNQVRSFIKDSLRLNSGRERAAGEGNRGARGGEEERGGRQEEGREGI</sequence>
<feature type="region of interest" description="Disordered" evidence="1">
    <location>
        <begin position="296"/>
        <end position="331"/>
    </location>
</feature>
<feature type="compositionally biased region" description="Basic and acidic residues" evidence="1">
    <location>
        <begin position="296"/>
        <end position="306"/>
    </location>
</feature>
<feature type="compositionally biased region" description="Basic and acidic residues" evidence="1">
    <location>
        <begin position="83"/>
        <end position="109"/>
    </location>
</feature>
<feature type="region of interest" description="Disordered" evidence="1">
    <location>
        <begin position="26"/>
        <end position="281"/>
    </location>
</feature>
<name>A0AAV7U4E5_PLEWA</name>
<comment type="caution">
    <text evidence="2">The sequence shown here is derived from an EMBL/GenBank/DDBJ whole genome shotgun (WGS) entry which is preliminary data.</text>
</comment>
<dbReference type="EMBL" id="JANPWB010000005">
    <property type="protein sequence ID" value="KAJ1183934.1"/>
    <property type="molecule type" value="Genomic_DNA"/>
</dbReference>
<dbReference type="AlphaFoldDB" id="A0AAV7U4E5"/>
<dbReference type="Proteomes" id="UP001066276">
    <property type="component" value="Chromosome 3_1"/>
</dbReference>
<protein>
    <submittedName>
        <fullName evidence="2">Uncharacterized protein</fullName>
    </submittedName>
</protein>
<accession>A0AAV7U4E5</accession>
<feature type="compositionally biased region" description="Basic and acidic residues" evidence="1">
    <location>
        <begin position="314"/>
        <end position="331"/>
    </location>
</feature>
<keyword evidence="3" id="KW-1185">Reference proteome</keyword>
<evidence type="ECO:0000313" key="2">
    <source>
        <dbReference type="EMBL" id="KAJ1183934.1"/>
    </source>
</evidence>
<feature type="compositionally biased region" description="Basic and acidic residues" evidence="1">
    <location>
        <begin position="216"/>
        <end position="241"/>
    </location>
</feature>
<organism evidence="2 3">
    <name type="scientific">Pleurodeles waltl</name>
    <name type="common">Iberian ribbed newt</name>
    <dbReference type="NCBI Taxonomy" id="8319"/>
    <lineage>
        <taxon>Eukaryota</taxon>
        <taxon>Metazoa</taxon>
        <taxon>Chordata</taxon>
        <taxon>Craniata</taxon>
        <taxon>Vertebrata</taxon>
        <taxon>Euteleostomi</taxon>
        <taxon>Amphibia</taxon>
        <taxon>Batrachia</taxon>
        <taxon>Caudata</taxon>
        <taxon>Salamandroidea</taxon>
        <taxon>Salamandridae</taxon>
        <taxon>Pleurodelinae</taxon>
        <taxon>Pleurodeles</taxon>
    </lineage>
</organism>
<evidence type="ECO:0000313" key="3">
    <source>
        <dbReference type="Proteomes" id="UP001066276"/>
    </source>
</evidence>
<evidence type="ECO:0000256" key="1">
    <source>
        <dbReference type="SAM" id="MobiDB-lite"/>
    </source>
</evidence>
<proteinExistence type="predicted"/>
<reference evidence="2" key="1">
    <citation type="journal article" date="2022" name="bioRxiv">
        <title>Sequencing and chromosome-scale assembly of the giantPleurodeles waltlgenome.</title>
        <authorList>
            <person name="Brown T."/>
            <person name="Elewa A."/>
            <person name="Iarovenko S."/>
            <person name="Subramanian E."/>
            <person name="Araus A.J."/>
            <person name="Petzold A."/>
            <person name="Susuki M."/>
            <person name="Suzuki K.-i.T."/>
            <person name="Hayashi T."/>
            <person name="Toyoda A."/>
            <person name="Oliveira C."/>
            <person name="Osipova E."/>
            <person name="Leigh N.D."/>
            <person name="Simon A."/>
            <person name="Yun M.H."/>
        </authorList>
    </citation>
    <scope>NUCLEOTIDE SEQUENCE</scope>
    <source>
        <strain evidence="2">20211129_DDA</strain>
        <tissue evidence="2">Liver</tissue>
    </source>
</reference>